<evidence type="ECO:0000313" key="5">
    <source>
        <dbReference type="Proteomes" id="UP000232453"/>
    </source>
</evidence>
<proteinExistence type="predicted"/>
<organism evidence="4 5">
    <name type="scientific">Pseudonocardia alni</name>
    <name type="common">Amycolata alni</name>
    <dbReference type="NCBI Taxonomy" id="33907"/>
    <lineage>
        <taxon>Bacteria</taxon>
        <taxon>Bacillati</taxon>
        <taxon>Actinomycetota</taxon>
        <taxon>Actinomycetes</taxon>
        <taxon>Pseudonocardiales</taxon>
        <taxon>Pseudonocardiaceae</taxon>
        <taxon>Pseudonocardia</taxon>
    </lineage>
</organism>
<dbReference type="GO" id="GO:0016787">
    <property type="term" value="F:hydrolase activity"/>
    <property type="evidence" value="ECO:0007669"/>
    <property type="project" value="UniProtKB-KW"/>
</dbReference>
<dbReference type="Gene3D" id="3.20.20.140">
    <property type="entry name" value="Metal-dependent hydrolases"/>
    <property type="match status" value="1"/>
</dbReference>
<evidence type="ECO:0000256" key="2">
    <source>
        <dbReference type="SAM" id="MobiDB-lite"/>
    </source>
</evidence>
<evidence type="ECO:0000259" key="3">
    <source>
        <dbReference type="Pfam" id="PF04909"/>
    </source>
</evidence>
<comment type="caution">
    <text evidence="4">The sequence shown here is derived from an EMBL/GenBank/DDBJ whole genome shotgun (WGS) entry which is preliminary data.</text>
</comment>
<dbReference type="AlphaFoldDB" id="A0AA44UM13"/>
<dbReference type="EMBL" id="PHUJ01000003">
    <property type="protein sequence ID" value="PKB29539.1"/>
    <property type="molecule type" value="Genomic_DNA"/>
</dbReference>
<accession>A0AA44UM13</accession>
<dbReference type="InterPro" id="IPR032465">
    <property type="entry name" value="ACMSD"/>
</dbReference>
<evidence type="ECO:0000256" key="1">
    <source>
        <dbReference type="ARBA" id="ARBA00023239"/>
    </source>
</evidence>
<feature type="region of interest" description="Disordered" evidence="2">
    <location>
        <begin position="357"/>
        <end position="379"/>
    </location>
</feature>
<reference evidence="4 5" key="1">
    <citation type="submission" date="2017-11" db="EMBL/GenBank/DDBJ databases">
        <title>Sequencing the genomes of 1000 actinobacteria strains.</title>
        <authorList>
            <person name="Klenk H.-P."/>
        </authorList>
    </citation>
    <scope>NUCLEOTIDE SEQUENCE [LARGE SCALE GENOMIC DNA]</scope>
    <source>
        <strain evidence="4 5">DSM 44104</strain>
    </source>
</reference>
<keyword evidence="1" id="KW-0456">Lyase</keyword>
<dbReference type="PANTHER" id="PTHR21240:SF28">
    <property type="entry name" value="ISO-OROTATE DECARBOXYLASE (EUROFUNG)"/>
    <property type="match status" value="1"/>
</dbReference>
<dbReference type="Pfam" id="PF04909">
    <property type="entry name" value="Amidohydro_2"/>
    <property type="match status" value="1"/>
</dbReference>
<dbReference type="GO" id="GO:0005737">
    <property type="term" value="C:cytoplasm"/>
    <property type="evidence" value="ECO:0007669"/>
    <property type="project" value="TreeGrafter"/>
</dbReference>
<dbReference type="RefSeq" id="WP_100877913.1">
    <property type="nucleotide sequence ID" value="NZ_JBICSI010000002.1"/>
</dbReference>
<evidence type="ECO:0000313" key="4">
    <source>
        <dbReference type="EMBL" id="PKB29539.1"/>
    </source>
</evidence>
<protein>
    <submittedName>
        <fullName evidence="4">TIM-barrel fold metal-dependent hydrolase</fullName>
    </submittedName>
</protein>
<dbReference type="GO" id="GO:0016831">
    <property type="term" value="F:carboxy-lyase activity"/>
    <property type="evidence" value="ECO:0007669"/>
    <property type="project" value="InterPro"/>
</dbReference>
<dbReference type="Proteomes" id="UP000232453">
    <property type="component" value="Unassembled WGS sequence"/>
</dbReference>
<gene>
    <name evidence="4" type="ORF">ATL51_1170</name>
</gene>
<dbReference type="InterPro" id="IPR006680">
    <property type="entry name" value="Amidohydro-rel"/>
</dbReference>
<keyword evidence="4" id="KW-0378">Hydrolase</keyword>
<dbReference type="InterPro" id="IPR032466">
    <property type="entry name" value="Metal_Hydrolase"/>
</dbReference>
<name>A0AA44UM13_PSEA5</name>
<dbReference type="SUPFAM" id="SSF51556">
    <property type="entry name" value="Metallo-dependent hydrolases"/>
    <property type="match status" value="1"/>
</dbReference>
<feature type="domain" description="Amidohydrolase-related" evidence="3">
    <location>
        <begin position="95"/>
        <end position="348"/>
    </location>
</feature>
<dbReference type="GO" id="GO:0019748">
    <property type="term" value="P:secondary metabolic process"/>
    <property type="evidence" value="ECO:0007669"/>
    <property type="project" value="TreeGrafter"/>
</dbReference>
<dbReference type="PANTHER" id="PTHR21240">
    <property type="entry name" value="2-AMINO-3-CARBOXYLMUCONATE-6-SEMIALDEHYDE DECARBOXYLASE"/>
    <property type="match status" value="1"/>
</dbReference>
<sequence>MSADPPEEFFDADTHVAPASFADLAELLSPYWRDYAAGAALRADPVQAGAYPPAMVDGPAPHDVTALRAAVLDAPAPGGGRVGTAVLTCTTAFDVSRNHAFEAALCRAVNTWTAQRFLDHEPRARGSVAVPLGDPAAAVAEIEHWADDPRFVQVLLPVRGHDLRWGHPVFRPVLAAAAAAGLVVTLHAWGRVGSAPTTTGFTHTYLQDYLSHGQVAQSQLVSLVAEGALGALPGLRVTVAECGSSWLPPLLWRLDKEWRGIRREVPWVDRMPSEYVREQVRFTTAPVHLPRDPGELHDALDVLGAAGLLLYAGDHPHRHGDGVARLLAALDPAARAAVRHGNATAWYRGNGTAWHRGTDTVAPPAPSLASIQPAPEVPR</sequence>